<name>A0A0B0PM19_GOSAR</name>
<dbReference type="InterPro" id="IPR036372">
    <property type="entry name" value="BEACH_dom_sf"/>
</dbReference>
<dbReference type="SMART" id="SM00320">
    <property type="entry name" value="WD40"/>
    <property type="match status" value="3"/>
</dbReference>
<protein>
    <submittedName>
        <fullName evidence="4">BEACH domain-containing lvsC</fullName>
    </submittedName>
</protein>
<dbReference type="SUPFAM" id="SSF81837">
    <property type="entry name" value="BEACH domain"/>
    <property type="match status" value="1"/>
</dbReference>
<evidence type="ECO:0000256" key="1">
    <source>
        <dbReference type="PROSITE-ProRule" id="PRU00221"/>
    </source>
</evidence>
<dbReference type="Pfam" id="PF20426">
    <property type="entry name" value="NBCH_WD40"/>
    <property type="match status" value="1"/>
</dbReference>
<dbReference type="InterPro" id="IPR015943">
    <property type="entry name" value="WD40/YVTN_repeat-like_dom_sf"/>
</dbReference>
<evidence type="ECO:0000256" key="2">
    <source>
        <dbReference type="SAM" id="MobiDB-lite"/>
    </source>
</evidence>
<keyword evidence="5" id="KW-1185">Reference proteome</keyword>
<accession>A0A0B0PM19</accession>
<dbReference type="InterPro" id="IPR046851">
    <property type="entry name" value="NBCH_WD40"/>
</dbReference>
<dbReference type="Gene3D" id="1.10.1540.10">
    <property type="entry name" value="BEACH domain"/>
    <property type="match status" value="1"/>
</dbReference>
<sequence>MKHVPELFYLPEMLTNEYSINFGTTQVGRNLDSVKLPPWAQTPVDFIHKHRMALESEHVSAHLNEWIDLIFGYKQLGREAILSNNMFLYITYEGTVDINKISDPVQQCATRNKIAYFGQTPSQLLIVPHMKKMPLSETIFRNPRAVKPYAVPRPECCNLPASAIHACSDALIIVGTNAPAAHIAQHKWQPNTPDDQGTPFMFEHGKAIASSAGGALIRMLKMPAGSGSDEEQFPQALAYASSGIRSSSIVSITCDKEIVTGGHADNSIKLLSSDGAKTLETAFGHCAPVTCLALSPDNNYLVTGSRDTTVLLWRIHRALTSSSSSTSEATADPGTPTPTTGTLANTLAEKSRKHRIEGPIHVLRGHHNEVICCCVNSDLGIVVSCGHSSDVLLHSIRKGCLMRRFAGVVADTVCLSSAGIILTWNQSQHVLRTFTLNGIPVATAKVPSFGGLSCMEISVDGNSALIGMNSSSNGVLHVLKLGKGQDIAALALDKDNTNLLVSTADKQLIIFTNPTLSKKMAEKKPKVGRENGREETQGW</sequence>
<dbReference type="PANTHER" id="PTHR13743:SF157">
    <property type="entry name" value="BEACH DOMAIN-CONTAINING PROTEIN C2"/>
    <property type="match status" value="1"/>
</dbReference>
<dbReference type="Pfam" id="PF02138">
    <property type="entry name" value="Beach"/>
    <property type="match status" value="1"/>
</dbReference>
<feature type="region of interest" description="Disordered" evidence="2">
    <location>
        <begin position="520"/>
        <end position="539"/>
    </location>
</feature>
<dbReference type="InterPro" id="IPR036322">
    <property type="entry name" value="WD40_repeat_dom_sf"/>
</dbReference>
<dbReference type="Gene3D" id="2.130.10.10">
    <property type="entry name" value="YVTN repeat-like/Quinoprotein amine dehydrogenase"/>
    <property type="match status" value="1"/>
</dbReference>
<evidence type="ECO:0000313" key="5">
    <source>
        <dbReference type="Proteomes" id="UP000032142"/>
    </source>
</evidence>
<organism evidence="4 5">
    <name type="scientific">Gossypium arboreum</name>
    <name type="common">Tree cotton</name>
    <name type="synonym">Gossypium nanking</name>
    <dbReference type="NCBI Taxonomy" id="29729"/>
    <lineage>
        <taxon>Eukaryota</taxon>
        <taxon>Viridiplantae</taxon>
        <taxon>Streptophyta</taxon>
        <taxon>Embryophyta</taxon>
        <taxon>Tracheophyta</taxon>
        <taxon>Spermatophyta</taxon>
        <taxon>Magnoliopsida</taxon>
        <taxon>eudicotyledons</taxon>
        <taxon>Gunneridae</taxon>
        <taxon>Pentapetalae</taxon>
        <taxon>rosids</taxon>
        <taxon>malvids</taxon>
        <taxon>Malvales</taxon>
        <taxon>Malvaceae</taxon>
        <taxon>Malvoideae</taxon>
        <taxon>Gossypium</taxon>
    </lineage>
</organism>
<evidence type="ECO:0000259" key="3">
    <source>
        <dbReference type="PROSITE" id="PS50197"/>
    </source>
</evidence>
<dbReference type="PROSITE" id="PS50294">
    <property type="entry name" value="WD_REPEATS_REGION"/>
    <property type="match status" value="1"/>
</dbReference>
<feature type="repeat" description="WD" evidence="1">
    <location>
        <begin position="282"/>
        <end position="323"/>
    </location>
</feature>
<dbReference type="SMART" id="SM01026">
    <property type="entry name" value="Beach"/>
    <property type="match status" value="1"/>
</dbReference>
<dbReference type="PROSITE" id="PS50197">
    <property type="entry name" value="BEACH"/>
    <property type="match status" value="1"/>
</dbReference>
<dbReference type="PANTHER" id="PTHR13743">
    <property type="entry name" value="BEIGE/BEACH-RELATED"/>
    <property type="match status" value="1"/>
</dbReference>
<proteinExistence type="predicted"/>
<dbReference type="PROSITE" id="PS50082">
    <property type="entry name" value="WD_REPEATS_2"/>
    <property type="match status" value="1"/>
</dbReference>
<feature type="region of interest" description="Disordered" evidence="2">
    <location>
        <begin position="324"/>
        <end position="343"/>
    </location>
</feature>
<feature type="domain" description="BEACH" evidence="3">
    <location>
        <begin position="1"/>
        <end position="132"/>
    </location>
</feature>
<dbReference type="Proteomes" id="UP000032142">
    <property type="component" value="Unassembled WGS sequence"/>
</dbReference>
<dbReference type="SUPFAM" id="SSF50978">
    <property type="entry name" value="WD40 repeat-like"/>
    <property type="match status" value="1"/>
</dbReference>
<reference evidence="5" key="1">
    <citation type="submission" date="2014-09" db="EMBL/GenBank/DDBJ databases">
        <authorList>
            <person name="Mudge J."/>
            <person name="Ramaraj T."/>
            <person name="Lindquist I.E."/>
            <person name="Bharti A.K."/>
            <person name="Sundararajan A."/>
            <person name="Cameron C.T."/>
            <person name="Woodward J.E."/>
            <person name="May G.D."/>
            <person name="Brubaker C."/>
            <person name="Broadhvest J."/>
            <person name="Wilkins T.A."/>
        </authorList>
    </citation>
    <scope>NUCLEOTIDE SEQUENCE</scope>
    <source>
        <strain evidence="5">cv. AKA8401</strain>
    </source>
</reference>
<keyword evidence="1" id="KW-0853">WD repeat</keyword>
<gene>
    <name evidence="4" type="ORF">F383_31921</name>
</gene>
<dbReference type="InterPro" id="IPR001680">
    <property type="entry name" value="WD40_rpt"/>
</dbReference>
<dbReference type="InterPro" id="IPR050865">
    <property type="entry name" value="BEACH_Domain"/>
</dbReference>
<dbReference type="InterPro" id="IPR000409">
    <property type="entry name" value="BEACH_dom"/>
</dbReference>
<dbReference type="AlphaFoldDB" id="A0A0B0PM19"/>
<dbReference type="EMBL" id="KN434243">
    <property type="protein sequence ID" value="KHG25897.1"/>
    <property type="molecule type" value="Genomic_DNA"/>
</dbReference>
<evidence type="ECO:0000313" key="4">
    <source>
        <dbReference type="EMBL" id="KHG25897.1"/>
    </source>
</evidence>